<dbReference type="GO" id="GO:0003677">
    <property type="term" value="F:DNA binding"/>
    <property type="evidence" value="ECO:0007669"/>
    <property type="project" value="InterPro"/>
</dbReference>
<reference evidence="8" key="2">
    <citation type="submission" date="2020-09" db="EMBL/GenBank/DDBJ databases">
        <authorList>
            <person name="Sun Q."/>
            <person name="Ohkuma M."/>
        </authorList>
    </citation>
    <scope>NUCLEOTIDE SEQUENCE</scope>
    <source>
        <strain evidence="8">JCM 3090</strain>
    </source>
</reference>
<dbReference type="PROSITE" id="PS51198">
    <property type="entry name" value="UVRD_HELICASE_ATP_BIND"/>
    <property type="match status" value="1"/>
</dbReference>
<dbReference type="AlphaFoldDB" id="A0A8J3BC23"/>
<evidence type="ECO:0000256" key="1">
    <source>
        <dbReference type="ARBA" id="ARBA00022741"/>
    </source>
</evidence>
<protein>
    <submittedName>
        <fullName evidence="8">DNA helicase</fullName>
    </submittedName>
</protein>
<feature type="binding site" evidence="5">
    <location>
        <begin position="172"/>
        <end position="179"/>
    </location>
    <ligand>
        <name>ATP</name>
        <dbReference type="ChEBI" id="CHEBI:30616"/>
    </ligand>
</feature>
<feature type="domain" description="UvrD-like helicase ATP-binding" evidence="7">
    <location>
        <begin position="151"/>
        <end position="441"/>
    </location>
</feature>
<proteinExistence type="predicted"/>
<keyword evidence="4 5" id="KW-0067">ATP-binding</keyword>
<name>A0A8J3BC23_9ACTN</name>
<evidence type="ECO:0000256" key="5">
    <source>
        <dbReference type="PROSITE-ProRule" id="PRU00560"/>
    </source>
</evidence>
<dbReference type="InterPro" id="IPR000212">
    <property type="entry name" value="DNA_helicase_UvrD/REP"/>
</dbReference>
<evidence type="ECO:0000256" key="2">
    <source>
        <dbReference type="ARBA" id="ARBA00022801"/>
    </source>
</evidence>
<dbReference type="PANTHER" id="PTHR11070:SF30">
    <property type="entry name" value="F-BOX DNA HELICASE 1"/>
    <property type="match status" value="1"/>
</dbReference>
<evidence type="ECO:0000259" key="7">
    <source>
        <dbReference type="PROSITE" id="PS51198"/>
    </source>
</evidence>
<dbReference type="InterPro" id="IPR027417">
    <property type="entry name" value="P-loop_NTPase"/>
</dbReference>
<evidence type="ECO:0000313" key="8">
    <source>
        <dbReference type="EMBL" id="GGK10829.1"/>
    </source>
</evidence>
<feature type="compositionally biased region" description="Pro residues" evidence="6">
    <location>
        <begin position="128"/>
        <end position="137"/>
    </location>
</feature>
<organism evidence="8 9">
    <name type="scientific">Pilimelia anulata</name>
    <dbReference type="NCBI Taxonomy" id="53371"/>
    <lineage>
        <taxon>Bacteria</taxon>
        <taxon>Bacillati</taxon>
        <taxon>Actinomycetota</taxon>
        <taxon>Actinomycetes</taxon>
        <taxon>Micromonosporales</taxon>
        <taxon>Micromonosporaceae</taxon>
        <taxon>Pilimelia</taxon>
    </lineage>
</organism>
<reference evidence="8" key="1">
    <citation type="journal article" date="2014" name="Int. J. Syst. Evol. Microbiol.">
        <title>Complete genome sequence of Corynebacterium casei LMG S-19264T (=DSM 44701T), isolated from a smear-ripened cheese.</title>
        <authorList>
            <consortium name="US DOE Joint Genome Institute (JGI-PGF)"/>
            <person name="Walter F."/>
            <person name="Albersmeier A."/>
            <person name="Kalinowski J."/>
            <person name="Ruckert C."/>
        </authorList>
    </citation>
    <scope>NUCLEOTIDE SEQUENCE</scope>
    <source>
        <strain evidence="8">JCM 3090</strain>
    </source>
</reference>
<evidence type="ECO:0000256" key="4">
    <source>
        <dbReference type="ARBA" id="ARBA00022840"/>
    </source>
</evidence>
<keyword evidence="9" id="KW-1185">Reference proteome</keyword>
<accession>A0A8J3BC23</accession>
<dbReference type="GO" id="GO:0005524">
    <property type="term" value="F:ATP binding"/>
    <property type="evidence" value="ECO:0007669"/>
    <property type="project" value="UniProtKB-UniRule"/>
</dbReference>
<keyword evidence="2 5" id="KW-0378">Hydrolase</keyword>
<dbReference type="PANTHER" id="PTHR11070">
    <property type="entry name" value="UVRD / RECB / PCRA DNA HELICASE FAMILY MEMBER"/>
    <property type="match status" value="1"/>
</dbReference>
<dbReference type="Proteomes" id="UP000649739">
    <property type="component" value="Unassembled WGS sequence"/>
</dbReference>
<feature type="region of interest" description="Disordered" evidence="6">
    <location>
        <begin position="114"/>
        <end position="139"/>
    </location>
</feature>
<dbReference type="EMBL" id="BMQB01000015">
    <property type="protein sequence ID" value="GGK10829.1"/>
    <property type="molecule type" value="Genomic_DNA"/>
</dbReference>
<dbReference type="Gene3D" id="3.40.50.300">
    <property type="entry name" value="P-loop containing nucleotide triphosphate hydrolases"/>
    <property type="match status" value="2"/>
</dbReference>
<evidence type="ECO:0000256" key="3">
    <source>
        <dbReference type="ARBA" id="ARBA00022806"/>
    </source>
</evidence>
<gene>
    <name evidence="8" type="ORF">GCM10010123_45980</name>
</gene>
<comment type="caution">
    <text evidence="8">The sequence shown here is derived from an EMBL/GenBank/DDBJ whole genome shotgun (WGS) entry which is preliminary data.</text>
</comment>
<dbReference type="SUPFAM" id="SSF52540">
    <property type="entry name" value="P-loop containing nucleoside triphosphate hydrolases"/>
    <property type="match status" value="1"/>
</dbReference>
<dbReference type="GO" id="GO:0016787">
    <property type="term" value="F:hydrolase activity"/>
    <property type="evidence" value="ECO:0007669"/>
    <property type="project" value="UniProtKB-UniRule"/>
</dbReference>
<dbReference type="GO" id="GO:0031297">
    <property type="term" value="P:replication fork processing"/>
    <property type="evidence" value="ECO:0007669"/>
    <property type="project" value="TreeGrafter"/>
</dbReference>
<dbReference type="GO" id="GO:0043138">
    <property type="term" value="F:3'-5' DNA helicase activity"/>
    <property type="evidence" value="ECO:0007669"/>
    <property type="project" value="TreeGrafter"/>
</dbReference>
<dbReference type="InterPro" id="IPR014016">
    <property type="entry name" value="UvrD-like_ATP-bd"/>
</dbReference>
<sequence>MRHSGPGRRARYCSPACRTRAYRTRSAPTPAADRNAIRERLGWLDARVDMPTLRALVSKLSPAQLVEVRRHLDAVGRAWEAVAEAAPGALRGPAPAVDDGAQLALTPPTAATVTAPPVTESDRAVWPASPPRKPVPAPSTAVRKVIGGLTPTTEQAAVIDACRSGDNAVITAGAGTGKTSTLRMAATLMKGRGLYVAFNRAIAADARRAFPKTVQCSTAHSLAFRAVGHAYKHRLDGPRLPARDVAARLGIDSGLALGDGVLVDPTQLARLTMETVDRYCRTADEQIGPQHAPDVHGVEDQAHAFLAGRLAEWATAAWADLRDVDGKLRFAHDHYLKMWALSRPDLRADYVLFDEAQDADPLIASVLLAQSCQLIAVGDECQAIYGWRGAVDTIAQWPAKYRLALTQSWRFGQLIADEANKWLAVLDARLRLTGNPGLRSSVGPVERPRAILCRTNAEALRQAMIALDAGLKPGLVGGATAIRRMAEAAQALQAGKGTDHPELFMFKSWGEVQQYVRDDAGGRDLAVFVRLVDEHGPEDLITAAYRLADERTAPLVISTAHKAKGREWDTVTIADDFREPPCDKDGFRQPVRRDEAMLAYVSVSRAKARLDRGSLDWIDQPTSGRVRQWSRDRDDEW</sequence>
<dbReference type="GO" id="GO:0000724">
    <property type="term" value="P:double-strand break repair via homologous recombination"/>
    <property type="evidence" value="ECO:0007669"/>
    <property type="project" value="TreeGrafter"/>
</dbReference>
<keyword evidence="1 5" id="KW-0547">Nucleotide-binding</keyword>
<evidence type="ECO:0000256" key="6">
    <source>
        <dbReference type="SAM" id="MobiDB-lite"/>
    </source>
</evidence>
<keyword evidence="3 5" id="KW-0347">Helicase</keyword>
<dbReference type="Pfam" id="PF13245">
    <property type="entry name" value="AAA_19"/>
    <property type="match status" value="1"/>
</dbReference>
<evidence type="ECO:0000313" key="9">
    <source>
        <dbReference type="Proteomes" id="UP000649739"/>
    </source>
</evidence>